<feature type="transmembrane region" description="Helical" evidence="1">
    <location>
        <begin position="121"/>
        <end position="145"/>
    </location>
</feature>
<name>A0A562P1C8_9RHOB</name>
<dbReference type="PANTHER" id="PTHR38592">
    <property type="entry name" value="BLL4819 PROTEIN"/>
    <property type="match status" value="1"/>
</dbReference>
<dbReference type="InterPro" id="IPR014550">
    <property type="entry name" value="UCP028704_OpgC"/>
</dbReference>
<accession>A0A562P1C8</accession>
<gene>
    <name evidence="2" type="ORF">IQ24_00346</name>
</gene>
<feature type="transmembrane region" description="Helical" evidence="1">
    <location>
        <begin position="195"/>
        <end position="213"/>
    </location>
</feature>
<proteinExistence type="predicted"/>
<dbReference type="PIRSF" id="PIRSF028704">
    <property type="entry name" value="UPC028704"/>
    <property type="match status" value="1"/>
</dbReference>
<feature type="transmembrane region" description="Helical" evidence="1">
    <location>
        <begin position="225"/>
        <end position="247"/>
    </location>
</feature>
<dbReference type="RefSeq" id="WP_145395976.1">
    <property type="nucleotide sequence ID" value="NZ_VLKU01000001.1"/>
</dbReference>
<sequence length="374" mass="41738">MKRIASLDMLRGYALVCIMLDHMPISPLRNFTLANFVVFDAAELFVLLSGFLVGLVWIKVEARQGLRAAQWRFLKRAFQVWRALIIGAVVLALLSWLLFQFELKHTAVWSEYSKWIINNPFGYVATVALMWMQPNLMDVLALYVLLIATAPLMVPALLRWPLPTLAVSVLIWIFAEQLNALIPNQRPGPGLLFNPFGWQLLFFCGVAMGAFRIQIMERLRPHATLVTVAAAVVVLLSSAVVLSWRVGPIGKPLHEFLTSWTGPIDKWSLDGVRLAAILAASWLVAAPLAPIFDRMASTRLGVALAEIGRGGLWAFIACVLLSIWGDALDMTVANDSPARLPVRLAIDLWVIVALWAMSAAWLRREEWLPRRKAG</sequence>
<dbReference type="Proteomes" id="UP000316225">
    <property type="component" value="Unassembled WGS sequence"/>
</dbReference>
<protein>
    <recommendedName>
        <fullName evidence="4">OpgC protein</fullName>
    </recommendedName>
</protein>
<dbReference type="PANTHER" id="PTHR38592:SF3">
    <property type="entry name" value="BLL4819 PROTEIN"/>
    <property type="match status" value="1"/>
</dbReference>
<dbReference type="EMBL" id="VLKU01000001">
    <property type="protein sequence ID" value="TWI38209.1"/>
    <property type="molecule type" value="Genomic_DNA"/>
</dbReference>
<evidence type="ECO:0008006" key="4">
    <source>
        <dbReference type="Google" id="ProtNLM"/>
    </source>
</evidence>
<dbReference type="AlphaFoldDB" id="A0A562P1C8"/>
<keyword evidence="1" id="KW-0472">Membrane</keyword>
<comment type="caution">
    <text evidence="2">The sequence shown here is derived from an EMBL/GenBank/DDBJ whole genome shotgun (WGS) entry which is preliminary data.</text>
</comment>
<feature type="transmembrane region" description="Helical" evidence="1">
    <location>
        <begin position="300"/>
        <end position="324"/>
    </location>
</feature>
<feature type="transmembrane region" description="Helical" evidence="1">
    <location>
        <begin position="344"/>
        <end position="362"/>
    </location>
</feature>
<evidence type="ECO:0000313" key="3">
    <source>
        <dbReference type="Proteomes" id="UP000316225"/>
    </source>
</evidence>
<feature type="transmembrane region" description="Helical" evidence="1">
    <location>
        <begin position="80"/>
        <end position="101"/>
    </location>
</feature>
<organism evidence="2 3">
    <name type="scientific">Paracoccus sulfuroxidans</name>
    <dbReference type="NCBI Taxonomy" id="384678"/>
    <lineage>
        <taxon>Bacteria</taxon>
        <taxon>Pseudomonadati</taxon>
        <taxon>Pseudomonadota</taxon>
        <taxon>Alphaproteobacteria</taxon>
        <taxon>Rhodobacterales</taxon>
        <taxon>Paracoccaceae</taxon>
        <taxon>Paracoccus</taxon>
    </lineage>
</organism>
<keyword evidence="1" id="KW-0812">Transmembrane</keyword>
<reference evidence="2 3" key="1">
    <citation type="journal article" date="2015" name="Stand. Genomic Sci.">
        <title>Genomic Encyclopedia of Bacterial and Archaeal Type Strains, Phase III: the genomes of soil and plant-associated and newly described type strains.</title>
        <authorList>
            <person name="Whitman W.B."/>
            <person name="Woyke T."/>
            <person name="Klenk H.P."/>
            <person name="Zhou Y."/>
            <person name="Lilburn T.G."/>
            <person name="Beck B.J."/>
            <person name="De Vos P."/>
            <person name="Vandamme P."/>
            <person name="Eisen J.A."/>
            <person name="Garrity G."/>
            <person name="Hugenholtz P."/>
            <person name="Kyrpides N.C."/>
        </authorList>
    </citation>
    <scope>NUCLEOTIDE SEQUENCE [LARGE SCALE GENOMIC DNA]</scope>
    <source>
        <strain evidence="2 3">CGMCC 1.5364</strain>
    </source>
</reference>
<feature type="transmembrane region" description="Helical" evidence="1">
    <location>
        <begin position="41"/>
        <end position="60"/>
    </location>
</feature>
<keyword evidence="3" id="KW-1185">Reference proteome</keyword>
<keyword evidence="1" id="KW-1133">Transmembrane helix</keyword>
<feature type="transmembrane region" description="Helical" evidence="1">
    <location>
        <begin position="267"/>
        <end position="288"/>
    </location>
</feature>
<dbReference type="OrthoDB" id="9775975at2"/>
<dbReference type="Pfam" id="PF10129">
    <property type="entry name" value="OpgC_C"/>
    <property type="match status" value="1"/>
</dbReference>
<evidence type="ECO:0000313" key="2">
    <source>
        <dbReference type="EMBL" id="TWI38209.1"/>
    </source>
</evidence>
<evidence type="ECO:0000256" key="1">
    <source>
        <dbReference type="SAM" id="Phobius"/>
    </source>
</evidence>